<evidence type="ECO:0000313" key="5">
    <source>
        <dbReference type="EMBL" id="RHW32538.1"/>
    </source>
</evidence>
<comment type="caution">
    <text evidence="5">The sequence shown here is derived from an EMBL/GenBank/DDBJ whole genome shotgun (WGS) entry which is preliminary data.</text>
</comment>
<dbReference type="InterPro" id="IPR015421">
    <property type="entry name" value="PyrdxlP-dep_Trfase_major"/>
</dbReference>
<keyword evidence="5" id="KW-0032">Aminotransferase</keyword>
<dbReference type="PANTHER" id="PTHR43094">
    <property type="entry name" value="AMINOTRANSFERASE"/>
    <property type="match status" value="1"/>
</dbReference>
<evidence type="ECO:0000256" key="3">
    <source>
        <dbReference type="ARBA" id="ARBA00022898"/>
    </source>
</evidence>
<keyword evidence="5" id="KW-0808">Transferase</keyword>
<evidence type="ECO:0000256" key="2">
    <source>
        <dbReference type="ARBA" id="ARBA00008954"/>
    </source>
</evidence>
<dbReference type="CDD" id="cd00610">
    <property type="entry name" value="OAT_like"/>
    <property type="match status" value="1"/>
</dbReference>
<comment type="similarity">
    <text evidence="2 4">Belongs to the class-III pyridoxal-phosphate-dependent aminotransferase family.</text>
</comment>
<dbReference type="GO" id="GO:0030170">
    <property type="term" value="F:pyridoxal phosphate binding"/>
    <property type="evidence" value="ECO:0007669"/>
    <property type="project" value="InterPro"/>
</dbReference>
<dbReference type="InterPro" id="IPR005814">
    <property type="entry name" value="Aminotrans_3"/>
</dbReference>
<dbReference type="SUPFAM" id="SSF53383">
    <property type="entry name" value="PLP-dependent transferases"/>
    <property type="match status" value="1"/>
</dbReference>
<keyword evidence="3 4" id="KW-0663">Pyridoxal phosphate</keyword>
<dbReference type="OrthoDB" id="9807885at2"/>
<sequence length="440" mass="48701">MSESYSVLHPFSFMPNLKHKTEEDISKEFTYIKEGMGSWVFDKEGKNYFYATTAVPSVGLGNPRIINAMTNQFHKLSFSSTCGQMHELLQPLTKKLIELTDNQFSLAFYTNDGSGAVETAIKLTRQYFNELNQKEKSCFISLDGNYHGTTIASGSVTNMGIKEAFGVQIPGCFSAPFPNMLRPPIDGTEDEIVDFCLQQLINTIEKVGPEKTAAILVEPVQGVNGIIPANKRYLKEVEKIAKANNILLIADEVTTGLGRTGYWTASQYYGIEPDLLTISKGLTGGYFPMGVTFMTEKIENVLLKEGGIFLHGATQCGHPVGCAAALELISIIEEDNLLKNARDIGQYIKTRLKISLQDIPNVAEIRGLGMMISIELADKQTREPINFKDGEILSKKLKTQGILGNYFNSILLLYPPLNTSLLDADFVIDNVTKAFKNVFK</sequence>
<dbReference type="Gene3D" id="3.90.1150.10">
    <property type="entry name" value="Aspartate Aminotransferase, domain 1"/>
    <property type="match status" value="1"/>
</dbReference>
<reference evidence="5 6" key="1">
    <citation type="journal article" date="2007" name="Int. J. Syst. Evol. Microbiol.">
        <title>Oceanobacillus profundus sp. nov., isolated from a deep-sea sediment core.</title>
        <authorList>
            <person name="Kim Y.G."/>
            <person name="Choi D.H."/>
            <person name="Hyun S."/>
            <person name="Cho B.C."/>
        </authorList>
    </citation>
    <scope>NUCLEOTIDE SEQUENCE [LARGE SCALE GENOMIC DNA]</scope>
    <source>
        <strain evidence="5 6">DSM 18246</strain>
    </source>
</reference>
<dbReference type="Proteomes" id="UP000285456">
    <property type="component" value="Unassembled WGS sequence"/>
</dbReference>
<evidence type="ECO:0000256" key="1">
    <source>
        <dbReference type="ARBA" id="ARBA00001933"/>
    </source>
</evidence>
<dbReference type="GO" id="GO:0008483">
    <property type="term" value="F:transaminase activity"/>
    <property type="evidence" value="ECO:0007669"/>
    <property type="project" value="UniProtKB-KW"/>
</dbReference>
<evidence type="ECO:0000256" key="4">
    <source>
        <dbReference type="RuleBase" id="RU003560"/>
    </source>
</evidence>
<dbReference type="InterPro" id="IPR015424">
    <property type="entry name" value="PyrdxlP-dep_Trfase"/>
</dbReference>
<protein>
    <submittedName>
        <fullName evidence="5">Aspartate aminotransferase family protein</fullName>
    </submittedName>
</protein>
<dbReference type="Pfam" id="PF00202">
    <property type="entry name" value="Aminotran_3"/>
    <property type="match status" value="1"/>
</dbReference>
<dbReference type="FunFam" id="3.40.640.10:FF:000004">
    <property type="entry name" value="Acetylornithine aminotransferase"/>
    <property type="match status" value="1"/>
</dbReference>
<dbReference type="InterPro" id="IPR049704">
    <property type="entry name" value="Aminotrans_3_PPA_site"/>
</dbReference>
<dbReference type="EMBL" id="QWEH01000005">
    <property type="protein sequence ID" value="RHW32538.1"/>
    <property type="molecule type" value="Genomic_DNA"/>
</dbReference>
<name>A0A417YHZ0_9BACI</name>
<dbReference type="RefSeq" id="WP_095312316.1">
    <property type="nucleotide sequence ID" value="NZ_JAMAWL010000013.1"/>
</dbReference>
<dbReference type="PROSITE" id="PS00600">
    <property type="entry name" value="AA_TRANSFER_CLASS_3"/>
    <property type="match status" value="1"/>
</dbReference>
<organism evidence="5 6">
    <name type="scientific">Oceanobacillus profundus</name>
    <dbReference type="NCBI Taxonomy" id="372463"/>
    <lineage>
        <taxon>Bacteria</taxon>
        <taxon>Bacillati</taxon>
        <taxon>Bacillota</taxon>
        <taxon>Bacilli</taxon>
        <taxon>Bacillales</taxon>
        <taxon>Bacillaceae</taxon>
        <taxon>Oceanobacillus</taxon>
    </lineage>
</organism>
<gene>
    <name evidence="5" type="ORF">D1B32_09410</name>
</gene>
<comment type="cofactor">
    <cofactor evidence="1">
        <name>pyridoxal 5'-phosphate</name>
        <dbReference type="ChEBI" id="CHEBI:597326"/>
    </cofactor>
</comment>
<proteinExistence type="inferred from homology"/>
<dbReference type="PIRSF" id="PIRSF000521">
    <property type="entry name" value="Transaminase_4ab_Lys_Orn"/>
    <property type="match status" value="1"/>
</dbReference>
<accession>A0A417YHZ0</accession>
<dbReference type="PANTHER" id="PTHR43094:SF1">
    <property type="entry name" value="AMINOTRANSFERASE CLASS-III"/>
    <property type="match status" value="1"/>
</dbReference>
<dbReference type="InterPro" id="IPR015422">
    <property type="entry name" value="PyrdxlP-dep_Trfase_small"/>
</dbReference>
<dbReference type="AlphaFoldDB" id="A0A417YHZ0"/>
<keyword evidence="6" id="KW-1185">Reference proteome</keyword>
<dbReference type="Gene3D" id="3.40.640.10">
    <property type="entry name" value="Type I PLP-dependent aspartate aminotransferase-like (Major domain)"/>
    <property type="match status" value="1"/>
</dbReference>
<evidence type="ECO:0000313" key="6">
    <source>
        <dbReference type="Proteomes" id="UP000285456"/>
    </source>
</evidence>